<feature type="domain" description="Aminoacyl-transfer RNA synthetases class-II family profile" evidence="11">
    <location>
        <begin position="46"/>
        <end position="287"/>
    </location>
</feature>
<comment type="caution">
    <text evidence="13">The sequence shown here is derived from an EMBL/GenBank/DDBJ whole genome shotgun (WGS) entry which is preliminary data.</text>
</comment>
<dbReference type="GO" id="GO:0000049">
    <property type="term" value="F:tRNA binding"/>
    <property type="evidence" value="ECO:0007669"/>
    <property type="project" value="InterPro"/>
</dbReference>
<dbReference type="PANTHER" id="PTHR11538">
    <property type="entry name" value="PHENYLALANYL-TRNA SYNTHETASE"/>
    <property type="match status" value="1"/>
</dbReference>
<evidence type="ECO:0000256" key="8">
    <source>
        <dbReference type="ARBA" id="ARBA00023146"/>
    </source>
</evidence>
<feature type="domain" description="FDX-ACB" evidence="12">
    <location>
        <begin position="283"/>
        <end position="377"/>
    </location>
</feature>
<dbReference type="EC" id="6.1.1.20" evidence="2"/>
<dbReference type="GO" id="GO:0004826">
    <property type="term" value="F:phenylalanine-tRNA ligase activity"/>
    <property type="evidence" value="ECO:0007669"/>
    <property type="project" value="UniProtKB-EC"/>
</dbReference>
<dbReference type="EMBL" id="LCDB01000025">
    <property type="protein sequence ID" value="KKS43725.1"/>
    <property type="molecule type" value="Genomic_DNA"/>
</dbReference>
<evidence type="ECO:0000313" key="13">
    <source>
        <dbReference type="EMBL" id="KKS43725.1"/>
    </source>
</evidence>
<evidence type="ECO:0000256" key="4">
    <source>
        <dbReference type="ARBA" id="ARBA00022741"/>
    </source>
</evidence>
<evidence type="ECO:0000256" key="2">
    <source>
        <dbReference type="ARBA" id="ARBA00012814"/>
    </source>
</evidence>
<evidence type="ECO:0000313" key="14">
    <source>
        <dbReference type="Proteomes" id="UP000033986"/>
    </source>
</evidence>
<dbReference type="PROSITE" id="PS51447">
    <property type="entry name" value="FDX_ACB"/>
    <property type="match status" value="1"/>
</dbReference>
<dbReference type="FunFam" id="3.30.70.380:FF:000002">
    <property type="entry name" value="phenylalanine--tRNA ligase, mitochondrial"/>
    <property type="match status" value="1"/>
</dbReference>
<evidence type="ECO:0000256" key="6">
    <source>
        <dbReference type="ARBA" id="ARBA00022917"/>
    </source>
</evidence>
<comment type="similarity">
    <text evidence="1">Belongs to the class-II aminoacyl-tRNA synthetase family.</text>
</comment>
<dbReference type="PANTHER" id="PTHR11538:SF41">
    <property type="entry name" value="PHENYLALANINE--TRNA LIGASE, MITOCHONDRIAL"/>
    <property type="match status" value="1"/>
</dbReference>
<dbReference type="InterPro" id="IPR002319">
    <property type="entry name" value="Phenylalanyl-tRNA_Synthase"/>
</dbReference>
<organism evidence="13 14">
    <name type="scientific">Candidatus Azambacteria bacterium GW2011_GWB1_42_17</name>
    <dbReference type="NCBI Taxonomy" id="1618615"/>
    <lineage>
        <taxon>Bacteria</taxon>
        <taxon>Candidatus Azamiibacteriota</taxon>
    </lineage>
</organism>
<evidence type="ECO:0000259" key="12">
    <source>
        <dbReference type="PROSITE" id="PS51447"/>
    </source>
</evidence>
<dbReference type="SMART" id="SM00896">
    <property type="entry name" value="FDX-ACB"/>
    <property type="match status" value="1"/>
</dbReference>
<dbReference type="GO" id="GO:0006432">
    <property type="term" value="P:phenylalanyl-tRNA aminoacylation"/>
    <property type="evidence" value="ECO:0007669"/>
    <property type="project" value="TreeGrafter"/>
</dbReference>
<dbReference type="Pfam" id="PF03147">
    <property type="entry name" value="FDX-ACB"/>
    <property type="match status" value="1"/>
</dbReference>
<dbReference type="SUPFAM" id="SSF55681">
    <property type="entry name" value="Class II aaRS and biotin synthetases"/>
    <property type="match status" value="1"/>
</dbReference>
<comment type="catalytic activity">
    <reaction evidence="10">
        <text>tRNA(Phe) + L-phenylalanine + ATP = L-phenylalanyl-tRNA(Phe) + AMP + diphosphate + H(+)</text>
        <dbReference type="Rhea" id="RHEA:19413"/>
        <dbReference type="Rhea" id="RHEA-COMP:9668"/>
        <dbReference type="Rhea" id="RHEA-COMP:9699"/>
        <dbReference type="ChEBI" id="CHEBI:15378"/>
        <dbReference type="ChEBI" id="CHEBI:30616"/>
        <dbReference type="ChEBI" id="CHEBI:33019"/>
        <dbReference type="ChEBI" id="CHEBI:58095"/>
        <dbReference type="ChEBI" id="CHEBI:78442"/>
        <dbReference type="ChEBI" id="CHEBI:78531"/>
        <dbReference type="ChEBI" id="CHEBI:456215"/>
        <dbReference type="EC" id="6.1.1.20"/>
    </reaction>
</comment>
<evidence type="ECO:0000256" key="3">
    <source>
        <dbReference type="ARBA" id="ARBA00022598"/>
    </source>
</evidence>
<gene>
    <name evidence="13" type="ORF">UV07_C0025G0002</name>
</gene>
<dbReference type="InterPro" id="IPR006195">
    <property type="entry name" value="aa-tRNA-synth_II"/>
</dbReference>
<evidence type="ECO:0000259" key="11">
    <source>
        <dbReference type="PROSITE" id="PS50862"/>
    </source>
</evidence>
<name>A0A0G0Z4S6_9BACT</name>
<accession>A0A0G0Z4S6</accession>
<keyword evidence="6" id="KW-0648">Protein biosynthesis</keyword>
<evidence type="ECO:0000256" key="7">
    <source>
        <dbReference type="ARBA" id="ARBA00022946"/>
    </source>
</evidence>
<dbReference type="Gene3D" id="3.30.70.380">
    <property type="entry name" value="Ferrodoxin-fold anticodon-binding domain"/>
    <property type="match status" value="1"/>
</dbReference>
<evidence type="ECO:0000256" key="10">
    <source>
        <dbReference type="ARBA" id="ARBA00049255"/>
    </source>
</evidence>
<evidence type="ECO:0000256" key="5">
    <source>
        <dbReference type="ARBA" id="ARBA00022840"/>
    </source>
</evidence>
<keyword evidence="4" id="KW-0547">Nucleotide-binding</keyword>
<dbReference type="Gene3D" id="3.30.930.10">
    <property type="entry name" value="Bira Bifunctional Protein, Domain 2"/>
    <property type="match status" value="1"/>
</dbReference>
<evidence type="ECO:0000256" key="9">
    <source>
        <dbReference type="ARBA" id="ARBA00031194"/>
    </source>
</evidence>
<dbReference type="InterPro" id="IPR036690">
    <property type="entry name" value="Fdx_antiC-bd_sf"/>
</dbReference>
<dbReference type="GO" id="GO:0005524">
    <property type="term" value="F:ATP binding"/>
    <property type="evidence" value="ECO:0007669"/>
    <property type="project" value="UniProtKB-KW"/>
</dbReference>
<sequence>MSEIVIESKEEVKLRDGLKAKQDAESKRIERFLDMPDLSRTEGSPLEAVIRRVKKIEAFKGFDDIKIPEIIPTKILFDLFNMPPGHPARSRSDTYYVDEDNVLRTHDTVFWYYYLNHPEIREKISKSRDFGVICYGKVYRKDEIDRHHMNVFHQFGGLYLAPDDKKTTTLDDLKNVLGEVAKSVFGPDIEYNFTPETFPYTDPSIEMNIKIKGEWMEMVGSGLPRKDVLKNFGVTGYNGWAFGFGLERLAIVSMNLPDIRLLWSSDPRVKRQLRLGSSYKDVSKYPPVVRDISFVVDKGFIPNDYFDLIRDVGGDMVEEVKLIDTYENKEKFGRDKVSYAFRIIYRSTERTLVSEEVDKIHKEVEERTKNEFNAAVR</sequence>
<dbReference type="GO" id="GO:0005737">
    <property type="term" value="C:cytoplasm"/>
    <property type="evidence" value="ECO:0007669"/>
    <property type="project" value="TreeGrafter"/>
</dbReference>
<evidence type="ECO:0000256" key="1">
    <source>
        <dbReference type="ARBA" id="ARBA00008226"/>
    </source>
</evidence>
<dbReference type="InterPro" id="IPR005121">
    <property type="entry name" value="Fdx_antiC-bd"/>
</dbReference>
<protein>
    <recommendedName>
        <fullName evidence="2">phenylalanine--tRNA ligase</fullName>
        <ecNumber evidence="2">6.1.1.20</ecNumber>
    </recommendedName>
    <alternativeName>
        <fullName evidence="9">Phenylalanyl-tRNA synthetase</fullName>
    </alternativeName>
</protein>
<dbReference type="SUPFAM" id="SSF54991">
    <property type="entry name" value="Anticodon-binding domain of PheRS"/>
    <property type="match status" value="1"/>
</dbReference>
<proteinExistence type="inferred from homology"/>
<dbReference type="Proteomes" id="UP000033986">
    <property type="component" value="Unassembled WGS sequence"/>
</dbReference>
<dbReference type="Pfam" id="PF01409">
    <property type="entry name" value="tRNA-synt_2d"/>
    <property type="match status" value="1"/>
</dbReference>
<dbReference type="AlphaFoldDB" id="A0A0G0Z4S6"/>
<keyword evidence="5" id="KW-0067">ATP-binding</keyword>
<keyword evidence="8 13" id="KW-0030">Aminoacyl-tRNA synthetase</keyword>
<dbReference type="PROSITE" id="PS50862">
    <property type="entry name" value="AA_TRNA_LIGASE_II"/>
    <property type="match status" value="1"/>
</dbReference>
<reference evidence="13 14" key="1">
    <citation type="journal article" date="2015" name="Nature">
        <title>rRNA introns, odd ribosomes, and small enigmatic genomes across a large radiation of phyla.</title>
        <authorList>
            <person name="Brown C.T."/>
            <person name="Hug L.A."/>
            <person name="Thomas B.C."/>
            <person name="Sharon I."/>
            <person name="Castelle C.J."/>
            <person name="Singh A."/>
            <person name="Wilkins M.J."/>
            <person name="Williams K.H."/>
            <person name="Banfield J.F."/>
        </authorList>
    </citation>
    <scope>NUCLEOTIDE SEQUENCE [LARGE SCALE GENOMIC DNA]</scope>
</reference>
<dbReference type="InterPro" id="IPR045864">
    <property type="entry name" value="aa-tRNA-synth_II/BPL/LPL"/>
</dbReference>
<keyword evidence="3" id="KW-0436">Ligase</keyword>
<keyword evidence="7" id="KW-0809">Transit peptide</keyword>